<evidence type="ECO:0000313" key="2">
    <source>
        <dbReference type="EMBL" id="GAA0498784.1"/>
    </source>
</evidence>
<proteinExistence type="predicted"/>
<keyword evidence="3" id="KW-1185">Reference proteome</keyword>
<name>A0ABN1BIP3_9ACTN</name>
<evidence type="ECO:0000256" key="1">
    <source>
        <dbReference type="SAM" id="MobiDB-lite"/>
    </source>
</evidence>
<reference evidence="2 3" key="1">
    <citation type="journal article" date="2019" name="Int. J. Syst. Evol. Microbiol.">
        <title>The Global Catalogue of Microorganisms (GCM) 10K type strain sequencing project: providing services to taxonomists for standard genome sequencing and annotation.</title>
        <authorList>
            <consortium name="The Broad Institute Genomics Platform"/>
            <consortium name="The Broad Institute Genome Sequencing Center for Infectious Disease"/>
            <person name="Wu L."/>
            <person name="Ma J."/>
        </authorList>
    </citation>
    <scope>NUCLEOTIDE SEQUENCE [LARGE SCALE GENOMIC DNA]</scope>
    <source>
        <strain evidence="2 3">JCM 4805</strain>
    </source>
</reference>
<organism evidence="2 3">
    <name type="scientific">Streptomyces olivaceiscleroticus</name>
    <dbReference type="NCBI Taxonomy" id="68245"/>
    <lineage>
        <taxon>Bacteria</taxon>
        <taxon>Bacillati</taxon>
        <taxon>Actinomycetota</taxon>
        <taxon>Actinomycetes</taxon>
        <taxon>Kitasatosporales</taxon>
        <taxon>Streptomycetaceae</taxon>
        <taxon>Streptomyces</taxon>
    </lineage>
</organism>
<dbReference type="EMBL" id="BAAABY010000061">
    <property type="protein sequence ID" value="GAA0498784.1"/>
    <property type="molecule type" value="Genomic_DNA"/>
</dbReference>
<feature type="region of interest" description="Disordered" evidence="1">
    <location>
        <begin position="46"/>
        <end position="69"/>
    </location>
</feature>
<protein>
    <submittedName>
        <fullName evidence="2">Uncharacterized protein</fullName>
    </submittedName>
</protein>
<evidence type="ECO:0000313" key="3">
    <source>
        <dbReference type="Proteomes" id="UP001500909"/>
    </source>
</evidence>
<comment type="caution">
    <text evidence="2">The sequence shown here is derived from an EMBL/GenBank/DDBJ whole genome shotgun (WGS) entry which is preliminary data.</text>
</comment>
<dbReference type="Proteomes" id="UP001500909">
    <property type="component" value="Unassembled WGS sequence"/>
</dbReference>
<accession>A0ABN1BIP3</accession>
<gene>
    <name evidence="2" type="ORF">GCM10010361_75420</name>
</gene>
<sequence>MFDAFDAFGVDVAGAVEAVEAVRAVGAGLDGSTGCDVDSGFAAATPRSGASARRRWTGRSTGAPGSAGSERCARSAVVATVGAAVRSVAGAAVRSVAGAADGTADR</sequence>